<dbReference type="EC" id="2.7.13.3" evidence="2"/>
<dbReference type="InterPro" id="IPR036097">
    <property type="entry name" value="HisK_dim/P_sf"/>
</dbReference>
<dbReference type="Gene3D" id="1.10.287.130">
    <property type="match status" value="1"/>
</dbReference>
<comment type="catalytic activity">
    <reaction evidence="1">
        <text>ATP + protein L-histidine = ADP + protein N-phospho-L-histidine.</text>
        <dbReference type="EC" id="2.7.13.3"/>
    </reaction>
</comment>
<dbReference type="InterPro" id="IPR003661">
    <property type="entry name" value="HisK_dim/P_dom"/>
</dbReference>
<evidence type="ECO:0000313" key="9">
    <source>
        <dbReference type="Proteomes" id="UP000597338"/>
    </source>
</evidence>
<feature type="domain" description="Histidine kinase" evidence="7">
    <location>
        <begin position="123"/>
        <end position="337"/>
    </location>
</feature>
<dbReference type="SUPFAM" id="SSF55874">
    <property type="entry name" value="ATPase domain of HSP90 chaperone/DNA topoisomerase II/histidine kinase"/>
    <property type="match status" value="1"/>
</dbReference>
<evidence type="ECO:0000256" key="6">
    <source>
        <dbReference type="ARBA" id="ARBA00023012"/>
    </source>
</evidence>
<reference evidence="9" key="1">
    <citation type="journal article" date="2019" name="Int. J. Syst. Evol. Microbiol.">
        <title>The Global Catalogue of Microorganisms (GCM) 10K type strain sequencing project: providing services to taxonomists for standard genome sequencing and annotation.</title>
        <authorList>
            <consortium name="The Broad Institute Genomics Platform"/>
            <consortium name="The Broad Institute Genome Sequencing Center for Infectious Disease"/>
            <person name="Wu L."/>
            <person name="Ma J."/>
        </authorList>
    </citation>
    <scope>NUCLEOTIDE SEQUENCE [LARGE SCALE GENOMIC DNA]</scope>
    <source>
        <strain evidence="9">CGMCC 1.15342</strain>
    </source>
</reference>
<proteinExistence type="predicted"/>
<dbReference type="CDD" id="cd00082">
    <property type="entry name" value="HisKA"/>
    <property type="match status" value="1"/>
</dbReference>
<dbReference type="InterPro" id="IPR004358">
    <property type="entry name" value="Sig_transdc_His_kin-like_C"/>
</dbReference>
<dbReference type="PANTHER" id="PTHR43711">
    <property type="entry name" value="TWO-COMPONENT HISTIDINE KINASE"/>
    <property type="match status" value="1"/>
</dbReference>
<dbReference type="Pfam" id="PF00512">
    <property type="entry name" value="HisKA"/>
    <property type="match status" value="1"/>
</dbReference>
<gene>
    <name evidence="8" type="ORF">GCM10011386_02210</name>
</gene>
<evidence type="ECO:0000259" key="7">
    <source>
        <dbReference type="PROSITE" id="PS50109"/>
    </source>
</evidence>
<accession>A0ABQ1L176</accession>
<dbReference type="SMART" id="SM00387">
    <property type="entry name" value="HATPase_c"/>
    <property type="match status" value="1"/>
</dbReference>
<comment type="caution">
    <text evidence="8">The sequence shown here is derived from an EMBL/GenBank/DDBJ whole genome shotgun (WGS) entry which is preliminary data.</text>
</comment>
<dbReference type="SUPFAM" id="SSF47384">
    <property type="entry name" value="Homodimeric domain of signal transducing histidine kinase"/>
    <property type="match status" value="1"/>
</dbReference>
<dbReference type="SMART" id="SM00388">
    <property type="entry name" value="HisKA"/>
    <property type="match status" value="1"/>
</dbReference>
<dbReference type="InterPro" id="IPR036890">
    <property type="entry name" value="HATPase_C_sf"/>
</dbReference>
<dbReference type="InterPro" id="IPR046342">
    <property type="entry name" value="CBS_dom_sf"/>
</dbReference>
<dbReference type="InterPro" id="IPR050736">
    <property type="entry name" value="Sensor_HK_Regulatory"/>
</dbReference>
<dbReference type="Pfam" id="PF02518">
    <property type="entry name" value="HATPase_c"/>
    <property type="match status" value="1"/>
</dbReference>
<dbReference type="EMBL" id="BMIK01000001">
    <property type="protein sequence ID" value="GGC14074.1"/>
    <property type="molecule type" value="Genomic_DNA"/>
</dbReference>
<dbReference type="PANTHER" id="PTHR43711:SF26">
    <property type="entry name" value="SENSOR HISTIDINE KINASE RCSC"/>
    <property type="match status" value="1"/>
</dbReference>
<evidence type="ECO:0000313" key="8">
    <source>
        <dbReference type="EMBL" id="GGC14074.1"/>
    </source>
</evidence>
<dbReference type="SUPFAM" id="SSF54631">
    <property type="entry name" value="CBS-domain pair"/>
    <property type="match status" value="1"/>
</dbReference>
<keyword evidence="5" id="KW-0418">Kinase</keyword>
<dbReference type="PROSITE" id="PS50109">
    <property type="entry name" value="HIS_KIN"/>
    <property type="match status" value="1"/>
</dbReference>
<dbReference type="Gene3D" id="3.30.565.10">
    <property type="entry name" value="Histidine kinase-like ATPase, C-terminal domain"/>
    <property type="match status" value="1"/>
</dbReference>
<name>A0ABQ1L176_9SPHI</name>
<evidence type="ECO:0000256" key="2">
    <source>
        <dbReference type="ARBA" id="ARBA00012438"/>
    </source>
</evidence>
<dbReference type="Gene3D" id="3.10.580.10">
    <property type="entry name" value="CBS-domain"/>
    <property type="match status" value="1"/>
</dbReference>
<keyword evidence="6" id="KW-0902">Two-component regulatory system</keyword>
<sequence length="343" mass="37730">MNITALITKQYVTLDAYTGVSVAKKLLQQQDAVVVLDHKKPIGILTAADLAMKPHQLVIDCLLYRPTVNYSDSINTVLNLMRTTGNNVLPVNYQNSFFGIIKQSDILFHLHAYHEKQKVALLAVAHDLRSPIATISMLGTILKADPALNKHQYLIDKLSETCDYAQVLIQDILIIEQSQDEALMLADENLDELVDTCADSLSDKFEIKQLVLTKQLRSNKVIKADRPKLTRAINNILWNSIKFTHPGGVITVSTREAPDGGAQVVVHDTGIGIPKAMQKRIFDKFTKAKRPGTAGEPTTGLGLYLTKMIIESHGGTIRVESDGQSGSQFIVSLPIENHSAAAQ</sequence>
<dbReference type="CDD" id="cd00075">
    <property type="entry name" value="HATPase"/>
    <property type="match status" value="1"/>
</dbReference>
<keyword evidence="4" id="KW-0808">Transferase</keyword>
<evidence type="ECO:0000256" key="5">
    <source>
        <dbReference type="ARBA" id="ARBA00022777"/>
    </source>
</evidence>
<keyword evidence="9" id="KW-1185">Reference proteome</keyword>
<dbReference type="PRINTS" id="PR00344">
    <property type="entry name" value="BCTRLSENSOR"/>
</dbReference>
<organism evidence="8 9">
    <name type="scientific">Parapedobacter defluvii</name>
    <dbReference type="NCBI Taxonomy" id="2045106"/>
    <lineage>
        <taxon>Bacteria</taxon>
        <taxon>Pseudomonadati</taxon>
        <taxon>Bacteroidota</taxon>
        <taxon>Sphingobacteriia</taxon>
        <taxon>Sphingobacteriales</taxon>
        <taxon>Sphingobacteriaceae</taxon>
        <taxon>Parapedobacter</taxon>
    </lineage>
</organism>
<dbReference type="InterPro" id="IPR000644">
    <property type="entry name" value="CBS_dom"/>
</dbReference>
<dbReference type="RefSeq" id="WP_188746532.1">
    <property type="nucleotide sequence ID" value="NZ_BMIK01000001.1"/>
</dbReference>
<evidence type="ECO:0000256" key="3">
    <source>
        <dbReference type="ARBA" id="ARBA00022553"/>
    </source>
</evidence>
<dbReference type="InterPro" id="IPR005467">
    <property type="entry name" value="His_kinase_dom"/>
</dbReference>
<dbReference type="Pfam" id="PF00571">
    <property type="entry name" value="CBS"/>
    <property type="match status" value="2"/>
</dbReference>
<protein>
    <recommendedName>
        <fullName evidence="2">histidine kinase</fullName>
        <ecNumber evidence="2">2.7.13.3</ecNumber>
    </recommendedName>
</protein>
<evidence type="ECO:0000256" key="1">
    <source>
        <dbReference type="ARBA" id="ARBA00000085"/>
    </source>
</evidence>
<keyword evidence="3" id="KW-0597">Phosphoprotein</keyword>
<dbReference type="Proteomes" id="UP000597338">
    <property type="component" value="Unassembled WGS sequence"/>
</dbReference>
<dbReference type="InterPro" id="IPR003594">
    <property type="entry name" value="HATPase_dom"/>
</dbReference>
<evidence type="ECO:0000256" key="4">
    <source>
        <dbReference type="ARBA" id="ARBA00022679"/>
    </source>
</evidence>